<dbReference type="EMBL" id="MAKX01000013">
    <property type="protein sequence ID" value="OCK42444.1"/>
    <property type="molecule type" value="Genomic_DNA"/>
</dbReference>
<sequence>MKKLLTVLLLGLTIVSVGQEKVLLRLNYEKGDVYEMNMKMTQNMGVGVMSMNTTMTMSQEITDVSDKEYESTMKITKMIMDMSQGGMQMSYDSSKKGEELDQAGKMMKAQMEPMLKATITAKGDKLGKILETKVVPNIPGASDLTKQSSNVTYPEKAVVVGDTWSMIKDSKGMKFNFVYKVTSISSKSVLLNVSGKVEGIATGDITGSMSIDRKSGVPVNSKIDMIIQIQGQELKTNVEMNIVKQ</sequence>
<reference evidence="1 2" key="1">
    <citation type="submission" date="2016-06" db="EMBL/GenBank/DDBJ databases">
        <title>Draft Genome Sequence of Tenacibaculum soleae UCD-KL19.</title>
        <authorList>
            <person name="Eisen J.A."/>
            <person name="Coil D.A."/>
            <person name="Lujan K.M."/>
        </authorList>
    </citation>
    <scope>NUCLEOTIDE SEQUENCE [LARGE SCALE GENOMIC DNA]</scope>
    <source>
        <strain evidence="1 2">UCD-KL19</strain>
    </source>
</reference>
<comment type="caution">
    <text evidence="1">The sequence shown here is derived from an EMBL/GenBank/DDBJ whole genome shotgun (WGS) entry which is preliminary data.</text>
</comment>
<proteinExistence type="predicted"/>
<keyword evidence="2" id="KW-1185">Reference proteome</keyword>
<name>A0A1B9XY16_9FLAO</name>
<evidence type="ECO:0000313" key="1">
    <source>
        <dbReference type="EMBL" id="OCK42444.1"/>
    </source>
</evidence>
<dbReference type="AlphaFoldDB" id="A0A1B9XY16"/>
<evidence type="ECO:0000313" key="2">
    <source>
        <dbReference type="Proteomes" id="UP000093186"/>
    </source>
</evidence>
<organism evidence="1 2">
    <name type="scientific">Tenacibaculum soleae</name>
    <dbReference type="NCBI Taxonomy" id="447689"/>
    <lineage>
        <taxon>Bacteria</taxon>
        <taxon>Pseudomonadati</taxon>
        <taxon>Bacteroidota</taxon>
        <taxon>Flavobacteriia</taxon>
        <taxon>Flavobacteriales</taxon>
        <taxon>Flavobacteriaceae</taxon>
        <taxon>Tenacibaculum</taxon>
    </lineage>
</organism>
<protein>
    <submittedName>
        <fullName evidence="1">Uncharacterized protein</fullName>
    </submittedName>
</protein>
<gene>
    <name evidence="1" type="ORF">BA195_09710</name>
</gene>
<dbReference type="OrthoDB" id="1199105at2"/>
<dbReference type="RefSeq" id="WP_068704991.1">
    <property type="nucleotide sequence ID" value="NZ_MAKX01000013.1"/>
</dbReference>
<dbReference type="Proteomes" id="UP000093186">
    <property type="component" value="Unassembled WGS sequence"/>
</dbReference>
<accession>A0A1B9XY16</accession>